<name>A0AAW2N7T0_SESRA</name>
<gene>
    <name evidence="1" type="ORF">Sradi_4474300</name>
</gene>
<dbReference type="AlphaFoldDB" id="A0AAW2N7T0"/>
<reference evidence="1" key="1">
    <citation type="submission" date="2020-06" db="EMBL/GenBank/DDBJ databases">
        <authorList>
            <person name="Li T."/>
            <person name="Hu X."/>
            <person name="Zhang T."/>
            <person name="Song X."/>
            <person name="Zhang H."/>
            <person name="Dai N."/>
            <person name="Sheng W."/>
            <person name="Hou X."/>
            <person name="Wei L."/>
        </authorList>
    </citation>
    <scope>NUCLEOTIDE SEQUENCE</scope>
    <source>
        <strain evidence="1">G02</strain>
        <tissue evidence="1">Leaf</tissue>
    </source>
</reference>
<organism evidence="1">
    <name type="scientific">Sesamum radiatum</name>
    <name type="common">Black benniseed</name>
    <dbReference type="NCBI Taxonomy" id="300843"/>
    <lineage>
        <taxon>Eukaryota</taxon>
        <taxon>Viridiplantae</taxon>
        <taxon>Streptophyta</taxon>
        <taxon>Embryophyta</taxon>
        <taxon>Tracheophyta</taxon>
        <taxon>Spermatophyta</taxon>
        <taxon>Magnoliopsida</taxon>
        <taxon>eudicotyledons</taxon>
        <taxon>Gunneridae</taxon>
        <taxon>Pentapetalae</taxon>
        <taxon>asterids</taxon>
        <taxon>lamiids</taxon>
        <taxon>Lamiales</taxon>
        <taxon>Pedaliaceae</taxon>
        <taxon>Sesamum</taxon>
    </lineage>
</organism>
<accession>A0AAW2N7T0</accession>
<dbReference type="EMBL" id="JACGWJ010000020">
    <property type="protein sequence ID" value="KAL0339575.1"/>
    <property type="molecule type" value="Genomic_DNA"/>
</dbReference>
<comment type="caution">
    <text evidence="1">The sequence shown here is derived from an EMBL/GenBank/DDBJ whole genome shotgun (WGS) entry which is preliminary data.</text>
</comment>
<proteinExistence type="predicted"/>
<sequence length="105" mass="11913">MQNQKSPHSFRVREWPCFFKWLNLRKEVLPVNEGIHYSRLGSHCCALGEESNRKNGLFGCALLKRDSNFPGGLQMLKGECRSLMRIVAADIGCRCPRGDICDVSK</sequence>
<evidence type="ECO:0000313" key="1">
    <source>
        <dbReference type="EMBL" id="KAL0339575.1"/>
    </source>
</evidence>
<protein>
    <submittedName>
        <fullName evidence="1">Uncharacterized protein</fullName>
    </submittedName>
</protein>
<reference evidence="1" key="2">
    <citation type="journal article" date="2024" name="Plant">
        <title>Genomic evolution and insights into agronomic trait innovations of Sesamum species.</title>
        <authorList>
            <person name="Miao H."/>
            <person name="Wang L."/>
            <person name="Qu L."/>
            <person name="Liu H."/>
            <person name="Sun Y."/>
            <person name="Le M."/>
            <person name="Wang Q."/>
            <person name="Wei S."/>
            <person name="Zheng Y."/>
            <person name="Lin W."/>
            <person name="Duan Y."/>
            <person name="Cao H."/>
            <person name="Xiong S."/>
            <person name="Wang X."/>
            <person name="Wei L."/>
            <person name="Li C."/>
            <person name="Ma Q."/>
            <person name="Ju M."/>
            <person name="Zhao R."/>
            <person name="Li G."/>
            <person name="Mu C."/>
            <person name="Tian Q."/>
            <person name="Mei H."/>
            <person name="Zhang T."/>
            <person name="Gao T."/>
            <person name="Zhang H."/>
        </authorList>
    </citation>
    <scope>NUCLEOTIDE SEQUENCE</scope>
    <source>
        <strain evidence="1">G02</strain>
    </source>
</reference>